<accession>A0ABV6B9S6</accession>
<feature type="domain" description="MacB-like periplasmic core" evidence="8">
    <location>
        <begin position="18"/>
        <end position="259"/>
    </location>
</feature>
<proteinExistence type="predicted"/>
<dbReference type="Proteomes" id="UP001589813">
    <property type="component" value="Unassembled WGS sequence"/>
</dbReference>
<dbReference type="InterPro" id="IPR025857">
    <property type="entry name" value="MacB_PCD"/>
</dbReference>
<dbReference type="Pfam" id="PF12704">
    <property type="entry name" value="MacB_PCD"/>
    <property type="match status" value="1"/>
</dbReference>
<dbReference type="RefSeq" id="WP_377241083.1">
    <property type="nucleotide sequence ID" value="NZ_JBHLXP010000001.1"/>
</dbReference>
<dbReference type="InterPro" id="IPR003838">
    <property type="entry name" value="ABC3_permease_C"/>
</dbReference>
<protein>
    <submittedName>
        <fullName evidence="9">ABC transporter permease</fullName>
    </submittedName>
</protein>
<evidence type="ECO:0000256" key="6">
    <source>
        <dbReference type="SAM" id="Phobius"/>
    </source>
</evidence>
<evidence type="ECO:0000256" key="5">
    <source>
        <dbReference type="ARBA" id="ARBA00023136"/>
    </source>
</evidence>
<dbReference type="EMBL" id="JBHLXP010000001">
    <property type="protein sequence ID" value="MFC0047636.1"/>
    <property type="molecule type" value="Genomic_DNA"/>
</dbReference>
<dbReference type="InterPro" id="IPR051125">
    <property type="entry name" value="ABC-4/HrtB_transporter"/>
</dbReference>
<feature type="transmembrane region" description="Helical" evidence="6">
    <location>
        <begin position="333"/>
        <end position="363"/>
    </location>
</feature>
<sequence length="419" mass="45533">MLLKLARQSLWSRRGTAWLTLLSLIISLSLLLGIDHLRLEAKRSFTSTVAGTDLIVGARSGQLNLLLYTVFRIGNATNNISYAHYEQISRHPQVRWAIPLALGDSHRGFRVLGTNTDYFRYFRYGEQQPLRLSSGREFASVYETVLGADVAKKLGYQLGQDIVLSHGVGKVSFSQHKDQPFTVVGILAPTGTPVDQSVHVSLTGIEAIHQGWQNGAPAMRKAKQTLSEAELAALQPSVLTGALLGLKSKVATFAVQRQINEFKAEPLTAILPGAALAELWQMLVVVENLLLVITALVLLAALIGLTTTLLAAQRERARELAILRAIGARPWQLFLLIELEVLILTLCSIVGAFLLLTGSLAALQPWLSSEYGLVISLFAWHPHTAAGLGIVVGLALLLGAVPAIQAYRQSLNQGLQVRL</sequence>
<dbReference type="PANTHER" id="PTHR43738">
    <property type="entry name" value="ABC TRANSPORTER, MEMBRANE PROTEIN"/>
    <property type="match status" value="1"/>
</dbReference>
<organism evidence="9 10">
    <name type="scientific">Rheinheimera tilapiae</name>
    <dbReference type="NCBI Taxonomy" id="875043"/>
    <lineage>
        <taxon>Bacteria</taxon>
        <taxon>Pseudomonadati</taxon>
        <taxon>Pseudomonadota</taxon>
        <taxon>Gammaproteobacteria</taxon>
        <taxon>Chromatiales</taxon>
        <taxon>Chromatiaceae</taxon>
        <taxon>Rheinheimera</taxon>
    </lineage>
</organism>
<feature type="transmembrane region" description="Helical" evidence="6">
    <location>
        <begin position="383"/>
        <end position="404"/>
    </location>
</feature>
<feature type="transmembrane region" description="Helical" evidence="6">
    <location>
        <begin position="289"/>
        <end position="312"/>
    </location>
</feature>
<evidence type="ECO:0000256" key="4">
    <source>
        <dbReference type="ARBA" id="ARBA00022989"/>
    </source>
</evidence>
<keyword evidence="4 6" id="KW-1133">Transmembrane helix</keyword>
<keyword evidence="5 6" id="KW-0472">Membrane</keyword>
<evidence type="ECO:0000256" key="2">
    <source>
        <dbReference type="ARBA" id="ARBA00022475"/>
    </source>
</evidence>
<evidence type="ECO:0000313" key="10">
    <source>
        <dbReference type="Proteomes" id="UP001589813"/>
    </source>
</evidence>
<keyword evidence="10" id="KW-1185">Reference proteome</keyword>
<comment type="subcellular location">
    <subcellularLocation>
        <location evidence="1">Cell membrane</location>
        <topology evidence="1">Multi-pass membrane protein</topology>
    </subcellularLocation>
</comment>
<evidence type="ECO:0000259" key="8">
    <source>
        <dbReference type="Pfam" id="PF12704"/>
    </source>
</evidence>
<feature type="domain" description="ABC3 transporter permease C-terminal" evidence="7">
    <location>
        <begin position="292"/>
        <end position="410"/>
    </location>
</feature>
<keyword evidence="3 6" id="KW-0812">Transmembrane</keyword>
<keyword evidence="2" id="KW-1003">Cell membrane</keyword>
<name>A0ABV6B9S6_9GAMM</name>
<evidence type="ECO:0000313" key="9">
    <source>
        <dbReference type="EMBL" id="MFC0047636.1"/>
    </source>
</evidence>
<evidence type="ECO:0000256" key="1">
    <source>
        <dbReference type="ARBA" id="ARBA00004651"/>
    </source>
</evidence>
<evidence type="ECO:0000256" key="3">
    <source>
        <dbReference type="ARBA" id="ARBA00022692"/>
    </source>
</evidence>
<evidence type="ECO:0000259" key="7">
    <source>
        <dbReference type="Pfam" id="PF02687"/>
    </source>
</evidence>
<dbReference type="Pfam" id="PF02687">
    <property type="entry name" value="FtsX"/>
    <property type="match status" value="1"/>
</dbReference>
<gene>
    <name evidence="9" type="ORF">ACFFJP_04970</name>
</gene>
<dbReference type="PANTHER" id="PTHR43738:SF2">
    <property type="entry name" value="ABC TRANSPORTER PERMEASE"/>
    <property type="match status" value="1"/>
</dbReference>
<comment type="caution">
    <text evidence="9">The sequence shown here is derived from an EMBL/GenBank/DDBJ whole genome shotgun (WGS) entry which is preliminary data.</text>
</comment>
<reference evidence="9 10" key="1">
    <citation type="submission" date="2024-09" db="EMBL/GenBank/DDBJ databases">
        <authorList>
            <person name="Sun Q."/>
            <person name="Mori K."/>
        </authorList>
    </citation>
    <scope>NUCLEOTIDE SEQUENCE [LARGE SCALE GENOMIC DNA]</scope>
    <source>
        <strain evidence="9 10">KCTC 23315</strain>
    </source>
</reference>